<proteinExistence type="predicted"/>
<reference evidence="2 3" key="1">
    <citation type="journal article" date="2013" name="Sci. Rep.">
        <title>Extraordinary expansion of a Sorangium cellulosum genome from an alkaline milieu.</title>
        <authorList>
            <person name="Han K."/>
            <person name="Li Z.F."/>
            <person name="Peng R."/>
            <person name="Zhu L.P."/>
            <person name="Zhou T."/>
            <person name="Wang L.G."/>
            <person name="Li S.G."/>
            <person name="Zhang X.B."/>
            <person name="Hu W."/>
            <person name="Wu Z.H."/>
            <person name="Qin N."/>
            <person name="Li Y.Z."/>
        </authorList>
    </citation>
    <scope>NUCLEOTIDE SEQUENCE [LARGE SCALE GENOMIC DNA]</scope>
    <source>
        <strain evidence="2 3">So0157-2</strain>
    </source>
</reference>
<keyword evidence="1" id="KW-1133">Transmembrane helix</keyword>
<evidence type="ECO:0000313" key="2">
    <source>
        <dbReference type="EMBL" id="AGP33353.1"/>
    </source>
</evidence>
<dbReference type="AlphaFoldDB" id="S4XRX7"/>
<evidence type="ECO:0000313" key="3">
    <source>
        <dbReference type="Proteomes" id="UP000014803"/>
    </source>
</evidence>
<dbReference type="Proteomes" id="UP000014803">
    <property type="component" value="Chromosome"/>
</dbReference>
<name>S4XRX7_SORCE</name>
<dbReference type="HOGENOM" id="CLU_2525778_0_0_7"/>
<evidence type="ECO:0000256" key="1">
    <source>
        <dbReference type="SAM" id="Phobius"/>
    </source>
</evidence>
<protein>
    <submittedName>
        <fullName evidence="2">Uncharacterized protein</fullName>
    </submittedName>
</protein>
<dbReference type="EMBL" id="CP003969">
    <property type="protein sequence ID" value="AGP33353.1"/>
    <property type="molecule type" value="Genomic_DNA"/>
</dbReference>
<dbReference type="KEGG" id="scu:SCE1572_01800"/>
<sequence>MQSAAGDHGASQASGVRANISAARANLKNVATIGEGFPLPLILLTALLLRVRLRALLLAALLLAELDALLLAALLLAELAAART</sequence>
<feature type="transmembrane region" description="Helical" evidence="1">
    <location>
        <begin position="56"/>
        <end position="77"/>
    </location>
</feature>
<gene>
    <name evidence="2" type="ORF">SCE1572_01800</name>
</gene>
<organism evidence="2 3">
    <name type="scientific">Sorangium cellulosum So0157-2</name>
    <dbReference type="NCBI Taxonomy" id="1254432"/>
    <lineage>
        <taxon>Bacteria</taxon>
        <taxon>Pseudomonadati</taxon>
        <taxon>Myxococcota</taxon>
        <taxon>Polyangia</taxon>
        <taxon>Polyangiales</taxon>
        <taxon>Polyangiaceae</taxon>
        <taxon>Sorangium</taxon>
    </lineage>
</organism>
<accession>S4XRX7</accession>
<dbReference type="PATRIC" id="fig|1254432.3.peg.395"/>
<keyword evidence="1" id="KW-0812">Transmembrane</keyword>
<keyword evidence="1" id="KW-0472">Membrane</keyword>